<dbReference type="Proteomes" id="UP001207468">
    <property type="component" value="Unassembled WGS sequence"/>
</dbReference>
<sequence>MSRAPLSFRARHALSPHLIPTTHLAPPSTLRRSEQKFDVSETLAQYLNGKFAPLQFPPALAQRILTHISHRDSAVGHNSRFAFLGRRTLEAYFLLFLQGLPAAAEHDHARIAARVLHSHCLGAHVAPHWGLEDVMRWVPPHAGNPGLDGRAAGVHKVAGTTVEAIVGGVLHQFGGSVTHRLFHTRVLPYLLLPGSPFGLPDVLHADALKASERYGGLRGPLLFGSS</sequence>
<gene>
    <name evidence="1" type="ORF">F5148DRAFT_888358</name>
</gene>
<keyword evidence="2" id="KW-1185">Reference proteome</keyword>
<proteinExistence type="predicted"/>
<protein>
    <submittedName>
        <fullName evidence="1">Ribonuclease-III-like-domain-containing protein</fullName>
    </submittedName>
</protein>
<name>A0ACC0UAI1_9AGAM</name>
<dbReference type="EMBL" id="JAGFNK010000087">
    <property type="protein sequence ID" value="KAI9508555.1"/>
    <property type="molecule type" value="Genomic_DNA"/>
</dbReference>
<evidence type="ECO:0000313" key="2">
    <source>
        <dbReference type="Proteomes" id="UP001207468"/>
    </source>
</evidence>
<reference evidence="1" key="1">
    <citation type="submission" date="2021-03" db="EMBL/GenBank/DDBJ databases">
        <title>Evolutionary priming and transition to the ectomycorrhizal habit in an iconic lineage of mushroom-forming fungi: is preadaptation a requirement?</title>
        <authorList>
            <consortium name="DOE Joint Genome Institute"/>
            <person name="Looney B.P."/>
            <person name="Miyauchi S."/>
            <person name="Morin E."/>
            <person name="Drula E."/>
            <person name="Courty P.E."/>
            <person name="Chicoki N."/>
            <person name="Fauchery L."/>
            <person name="Kohler A."/>
            <person name="Kuo A."/>
            <person name="LaButti K."/>
            <person name="Pangilinan J."/>
            <person name="Lipzen A."/>
            <person name="Riley R."/>
            <person name="Andreopoulos W."/>
            <person name="He G."/>
            <person name="Johnson J."/>
            <person name="Barry K.W."/>
            <person name="Grigoriev I.V."/>
            <person name="Nagy L."/>
            <person name="Hibbett D."/>
            <person name="Henrissat B."/>
            <person name="Matheny P.B."/>
            <person name="Labbe J."/>
            <person name="Martin A.F."/>
        </authorList>
    </citation>
    <scope>NUCLEOTIDE SEQUENCE</scope>
    <source>
        <strain evidence="1">BPL698</strain>
    </source>
</reference>
<comment type="caution">
    <text evidence="1">The sequence shown here is derived from an EMBL/GenBank/DDBJ whole genome shotgun (WGS) entry which is preliminary data.</text>
</comment>
<evidence type="ECO:0000313" key="1">
    <source>
        <dbReference type="EMBL" id="KAI9508555.1"/>
    </source>
</evidence>
<accession>A0ACC0UAI1</accession>
<organism evidence="1 2">
    <name type="scientific">Russula earlei</name>
    <dbReference type="NCBI Taxonomy" id="71964"/>
    <lineage>
        <taxon>Eukaryota</taxon>
        <taxon>Fungi</taxon>
        <taxon>Dikarya</taxon>
        <taxon>Basidiomycota</taxon>
        <taxon>Agaricomycotina</taxon>
        <taxon>Agaricomycetes</taxon>
        <taxon>Russulales</taxon>
        <taxon>Russulaceae</taxon>
        <taxon>Russula</taxon>
    </lineage>
</organism>